<keyword evidence="3" id="KW-1185">Reference proteome</keyword>
<evidence type="ECO:0000313" key="2">
    <source>
        <dbReference type="EMBL" id="MFC5923149.1"/>
    </source>
</evidence>
<sequence>MSIIELGEVRDGTVPEPSGRRPPAVGRPLRCAAVLLLALIVLAGATPLARRTVIPVPAAPRATAYLSAGGVFVVDPSTPTEDRHLTAYALPAANGDVRRRWQMPLPGAGNSSGFVGARVERGLVLLTEMNTDDGVWETVAFDASTGGQRWRLAGFPSWTADGGLLLNAFGEGSGAVSRVAPDTGLVLWSVPVPTGGYVSYHGDDVVDRFVLFRQNGEVQVHDATSGRLLRSVDTLPGDRSESQQQHVAGELVLLLGADRTRLEAYGLSELDRRWTAELPGLAFAARCGDLLCAFKETGGIAVLDPATGAVRWAATGEQGIGVVRADRLLTSGLDRRQIVRELATGRVVAELGRWDVLPRVRPDDPLIGVRPGSDGRLVVAELDLAAGRSRIIDMLPRGTNNCQASSWDLLCARLDGSTALFRLRP</sequence>
<dbReference type="EMBL" id="JBHSQS010000004">
    <property type="protein sequence ID" value="MFC5923149.1"/>
    <property type="molecule type" value="Genomic_DNA"/>
</dbReference>
<accession>A0ABW1H0F7</accession>
<feature type="domain" description="Pyrrolo-quinoline quinone repeat" evidence="1">
    <location>
        <begin position="174"/>
        <end position="315"/>
    </location>
</feature>
<reference evidence="3" key="1">
    <citation type="journal article" date="2019" name="Int. J. Syst. Evol. Microbiol.">
        <title>The Global Catalogue of Microorganisms (GCM) 10K type strain sequencing project: providing services to taxonomists for standard genome sequencing and annotation.</title>
        <authorList>
            <consortium name="The Broad Institute Genomics Platform"/>
            <consortium name="The Broad Institute Genome Sequencing Center for Infectious Disease"/>
            <person name="Wu L."/>
            <person name="Ma J."/>
        </authorList>
    </citation>
    <scope>NUCLEOTIDE SEQUENCE [LARGE SCALE GENOMIC DNA]</scope>
    <source>
        <strain evidence="3">CGMCC 4.7144</strain>
    </source>
</reference>
<dbReference type="InterPro" id="IPR002372">
    <property type="entry name" value="PQQ_rpt_dom"/>
</dbReference>
<gene>
    <name evidence="2" type="ORF">ACFQGL_07295</name>
</gene>
<comment type="caution">
    <text evidence="2">The sequence shown here is derived from an EMBL/GenBank/DDBJ whole genome shotgun (WGS) entry which is preliminary data.</text>
</comment>
<evidence type="ECO:0000259" key="1">
    <source>
        <dbReference type="Pfam" id="PF13360"/>
    </source>
</evidence>
<dbReference type="InterPro" id="IPR015943">
    <property type="entry name" value="WD40/YVTN_repeat-like_dom_sf"/>
</dbReference>
<protein>
    <submittedName>
        <fullName evidence="2">PQQ-binding-like beta-propeller repeat protein</fullName>
    </submittedName>
</protein>
<dbReference type="RefSeq" id="WP_377507366.1">
    <property type="nucleotide sequence ID" value="NZ_JBHSQS010000004.1"/>
</dbReference>
<organism evidence="2 3">
    <name type="scientific">Micromonospora vulcania</name>
    <dbReference type="NCBI Taxonomy" id="1441873"/>
    <lineage>
        <taxon>Bacteria</taxon>
        <taxon>Bacillati</taxon>
        <taxon>Actinomycetota</taxon>
        <taxon>Actinomycetes</taxon>
        <taxon>Micromonosporales</taxon>
        <taxon>Micromonosporaceae</taxon>
        <taxon>Micromonospora</taxon>
    </lineage>
</organism>
<evidence type="ECO:0000313" key="3">
    <source>
        <dbReference type="Proteomes" id="UP001596226"/>
    </source>
</evidence>
<name>A0ABW1H0F7_9ACTN</name>
<dbReference type="InterPro" id="IPR011047">
    <property type="entry name" value="Quinoprotein_ADH-like_sf"/>
</dbReference>
<dbReference type="Pfam" id="PF13360">
    <property type="entry name" value="PQQ_2"/>
    <property type="match status" value="1"/>
</dbReference>
<dbReference type="Proteomes" id="UP001596226">
    <property type="component" value="Unassembled WGS sequence"/>
</dbReference>
<dbReference type="SUPFAM" id="SSF50998">
    <property type="entry name" value="Quinoprotein alcohol dehydrogenase-like"/>
    <property type="match status" value="1"/>
</dbReference>
<dbReference type="Gene3D" id="2.130.10.10">
    <property type="entry name" value="YVTN repeat-like/Quinoprotein amine dehydrogenase"/>
    <property type="match status" value="1"/>
</dbReference>
<proteinExistence type="predicted"/>